<dbReference type="OrthoDB" id="1263307at2759"/>
<name>A0A9P4K1Y6_9PLEO</name>
<dbReference type="EMBL" id="ML986677">
    <property type="protein sequence ID" value="KAF2260596.1"/>
    <property type="molecule type" value="Genomic_DNA"/>
</dbReference>
<dbReference type="InterPro" id="IPR029058">
    <property type="entry name" value="AB_hydrolase_fold"/>
</dbReference>
<dbReference type="InterPro" id="IPR052897">
    <property type="entry name" value="Sec-Metab_Biosynth_Hydrolase"/>
</dbReference>
<protein>
    <submittedName>
        <fullName evidence="2">Alpha/beta-hydrolase</fullName>
    </submittedName>
</protein>
<evidence type="ECO:0000313" key="2">
    <source>
        <dbReference type="EMBL" id="KAF2260596.1"/>
    </source>
</evidence>
<evidence type="ECO:0000259" key="1">
    <source>
        <dbReference type="Pfam" id="PF12697"/>
    </source>
</evidence>
<dbReference type="InterPro" id="IPR000073">
    <property type="entry name" value="AB_hydrolase_1"/>
</dbReference>
<dbReference type="Pfam" id="PF12697">
    <property type="entry name" value="Abhydrolase_6"/>
    <property type="match status" value="1"/>
</dbReference>
<organism evidence="2 3">
    <name type="scientific">Lojkania enalia</name>
    <dbReference type="NCBI Taxonomy" id="147567"/>
    <lineage>
        <taxon>Eukaryota</taxon>
        <taxon>Fungi</taxon>
        <taxon>Dikarya</taxon>
        <taxon>Ascomycota</taxon>
        <taxon>Pezizomycotina</taxon>
        <taxon>Dothideomycetes</taxon>
        <taxon>Pleosporomycetidae</taxon>
        <taxon>Pleosporales</taxon>
        <taxon>Pleosporales incertae sedis</taxon>
        <taxon>Lojkania</taxon>
    </lineage>
</organism>
<accession>A0A9P4K1Y6</accession>
<gene>
    <name evidence="2" type="ORF">CC78DRAFT_523104</name>
</gene>
<dbReference type="Proteomes" id="UP000800093">
    <property type="component" value="Unassembled WGS sequence"/>
</dbReference>
<comment type="caution">
    <text evidence="2">The sequence shown here is derived from an EMBL/GenBank/DDBJ whole genome shotgun (WGS) entry which is preliminary data.</text>
</comment>
<dbReference type="PANTHER" id="PTHR37017:SF11">
    <property type="entry name" value="ESTERASE_LIPASE_THIOESTERASE DOMAIN-CONTAINING PROTEIN"/>
    <property type="match status" value="1"/>
</dbReference>
<evidence type="ECO:0000313" key="3">
    <source>
        <dbReference type="Proteomes" id="UP000800093"/>
    </source>
</evidence>
<reference evidence="3" key="1">
    <citation type="journal article" date="2020" name="Stud. Mycol.">
        <title>101 Dothideomycetes genomes: A test case for predicting lifestyles and emergence of pathogens.</title>
        <authorList>
            <person name="Haridas S."/>
            <person name="Albert R."/>
            <person name="Binder M."/>
            <person name="Bloem J."/>
            <person name="LaButti K."/>
            <person name="Salamov A."/>
            <person name="Andreopoulos B."/>
            <person name="Baker S."/>
            <person name="Barry K."/>
            <person name="Bills G."/>
            <person name="Bluhm B."/>
            <person name="Cannon C."/>
            <person name="Castanera R."/>
            <person name="Culley D."/>
            <person name="Daum C."/>
            <person name="Ezra D."/>
            <person name="Gonzalez J."/>
            <person name="Henrissat B."/>
            <person name="Kuo A."/>
            <person name="Liang C."/>
            <person name="Lipzen A."/>
            <person name="Lutzoni F."/>
            <person name="Magnuson J."/>
            <person name="Mondo S."/>
            <person name="Nolan M."/>
            <person name="Ohm R."/>
            <person name="Pangilinan J."/>
            <person name="Park H.-J."/>
            <person name="Ramirez L."/>
            <person name="Alfaro M."/>
            <person name="Sun H."/>
            <person name="Tritt A."/>
            <person name="Yoshinaga Y."/>
            <person name="Zwiers L.-H."/>
            <person name="Turgeon B."/>
            <person name="Goodwin S."/>
            <person name="Spatafora J."/>
            <person name="Crous P."/>
            <person name="Grigoriev I."/>
        </authorList>
    </citation>
    <scope>NUCLEOTIDE SEQUENCE [LARGE SCALE GENOMIC DNA]</scope>
    <source>
        <strain evidence="3">CBS 304.66</strain>
    </source>
</reference>
<sequence length="255" mass="27958">MVNPTIVCVPGAWHSPEIYSGTLKILDGYGYPTVGLPLPSAGAMPPHIDFSEDVRAIRDCLTKLVLEEKKEVILVTHSYTGMPGAEAPFGLGKKEREEKGLEGGVTRLVFIMAFAMPEGFQPTASGAKFPEWMKLDLDTGIATVPADDAKNIFYNDISSEEGDKWATKLTHQSVGVYTSTTSYAAWRHIPSTYVIGTEDKTTFTPEMVDFIINTARQLEPSAFDVVEKCDGGHCLMISRPEWLANVLRRAAGEQI</sequence>
<feature type="domain" description="AB hydrolase-1" evidence="1">
    <location>
        <begin position="6"/>
        <end position="245"/>
    </location>
</feature>
<dbReference type="AlphaFoldDB" id="A0A9P4K1Y6"/>
<dbReference type="Gene3D" id="3.40.50.1820">
    <property type="entry name" value="alpha/beta hydrolase"/>
    <property type="match status" value="1"/>
</dbReference>
<proteinExistence type="predicted"/>
<dbReference type="SUPFAM" id="SSF53474">
    <property type="entry name" value="alpha/beta-Hydrolases"/>
    <property type="match status" value="1"/>
</dbReference>
<keyword evidence="3" id="KW-1185">Reference proteome</keyword>
<dbReference type="PANTHER" id="PTHR37017">
    <property type="entry name" value="AB HYDROLASE-1 DOMAIN-CONTAINING PROTEIN-RELATED"/>
    <property type="match status" value="1"/>
</dbReference>